<feature type="transmembrane region" description="Helical" evidence="1">
    <location>
        <begin position="12"/>
        <end position="30"/>
    </location>
</feature>
<proteinExistence type="predicted"/>
<comment type="caution">
    <text evidence="2">The sequence shown here is derived from an EMBL/GenBank/DDBJ whole genome shotgun (WGS) entry which is preliminary data.</text>
</comment>
<feature type="transmembrane region" description="Helical" evidence="1">
    <location>
        <begin position="70"/>
        <end position="93"/>
    </location>
</feature>
<name>M0EQ88_9EURY</name>
<evidence type="ECO:0000313" key="3">
    <source>
        <dbReference type="Proteomes" id="UP000011586"/>
    </source>
</evidence>
<protein>
    <submittedName>
        <fullName evidence="2">Uncharacterized protein</fullName>
    </submittedName>
</protein>
<feature type="transmembrane region" description="Helical" evidence="1">
    <location>
        <begin position="99"/>
        <end position="117"/>
    </location>
</feature>
<dbReference type="STRING" id="1227465.C463_00900"/>
<keyword evidence="1" id="KW-0812">Transmembrane</keyword>
<dbReference type="EMBL" id="AOJK01000008">
    <property type="protein sequence ID" value="ELZ48579.1"/>
    <property type="molecule type" value="Genomic_DNA"/>
</dbReference>
<evidence type="ECO:0000313" key="2">
    <source>
        <dbReference type="EMBL" id="ELZ48579.1"/>
    </source>
</evidence>
<keyword evidence="1" id="KW-1133">Transmembrane helix</keyword>
<gene>
    <name evidence="2" type="ORF">C463_00900</name>
</gene>
<dbReference type="OrthoDB" id="327683at2157"/>
<feature type="transmembrane region" description="Helical" evidence="1">
    <location>
        <begin position="36"/>
        <end position="58"/>
    </location>
</feature>
<evidence type="ECO:0000256" key="1">
    <source>
        <dbReference type="SAM" id="Phobius"/>
    </source>
</evidence>
<organism evidence="2 3">
    <name type="scientific">Halorubrum californiense DSM 19288</name>
    <dbReference type="NCBI Taxonomy" id="1227465"/>
    <lineage>
        <taxon>Archaea</taxon>
        <taxon>Methanobacteriati</taxon>
        <taxon>Methanobacteriota</taxon>
        <taxon>Stenosarchaea group</taxon>
        <taxon>Halobacteria</taxon>
        <taxon>Halobacteriales</taxon>
        <taxon>Haloferacaceae</taxon>
        <taxon>Halorubrum</taxon>
    </lineage>
</organism>
<dbReference type="PATRIC" id="fig|1227465.4.peg.171"/>
<reference evidence="2 3" key="1">
    <citation type="journal article" date="2014" name="PLoS Genet.">
        <title>Phylogenetically driven sequencing of extremely halophilic archaea reveals strategies for static and dynamic osmo-response.</title>
        <authorList>
            <person name="Becker E.A."/>
            <person name="Seitzer P.M."/>
            <person name="Tritt A."/>
            <person name="Larsen D."/>
            <person name="Krusor M."/>
            <person name="Yao A.I."/>
            <person name="Wu D."/>
            <person name="Madern D."/>
            <person name="Eisen J.A."/>
            <person name="Darling A.E."/>
            <person name="Facciotti M.T."/>
        </authorList>
    </citation>
    <scope>NUCLEOTIDE SEQUENCE [LARGE SCALE GENOMIC DNA]</scope>
    <source>
        <strain evidence="2 3">DSM 19288</strain>
    </source>
</reference>
<dbReference type="RefSeq" id="WP_008440224.1">
    <property type="nucleotide sequence ID" value="NZ_AOJK01000008.1"/>
</dbReference>
<dbReference type="Proteomes" id="UP000011586">
    <property type="component" value="Unassembled WGS sequence"/>
</dbReference>
<keyword evidence="3" id="KW-1185">Reference proteome</keyword>
<keyword evidence="1" id="KW-0472">Membrane</keyword>
<dbReference type="AlphaFoldDB" id="M0EQ88"/>
<sequence length="131" mass="13844">MPSEKPTRNQRIVQYVAVGLVCAFAAAGFYDADPRPWGVAVAWTTCTALLVGPAAWLARDWLPADRYETVAYVAAGAAILLAIGWLGVALAFAPHLFPFGPGFVVGVGFGTLVVLLAERTVVPERMRSVGG</sequence>
<accession>M0EQ88</accession>